<comment type="caution">
    <text evidence="2">The sequence shown here is derived from an EMBL/GenBank/DDBJ whole genome shotgun (WGS) entry which is preliminary data.</text>
</comment>
<feature type="compositionally biased region" description="Polar residues" evidence="1">
    <location>
        <begin position="52"/>
        <end position="75"/>
    </location>
</feature>
<evidence type="ECO:0000313" key="3">
    <source>
        <dbReference type="Proteomes" id="UP001341840"/>
    </source>
</evidence>
<reference evidence="2 3" key="1">
    <citation type="journal article" date="2023" name="Plants (Basel)">
        <title>Bridging the Gap: Combining Genomics and Transcriptomics Approaches to Understand Stylosanthes scabra, an Orphan Legume from the Brazilian Caatinga.</title>
        <authorList>
            <person name="Ferreira-Neto J.R.C."/>
            <person name="da Silva M.D."/>
            <person name="Binneck E."/>
            <person name="de Melo N.F."/>
            <person name="da Silva R.H."/>
            <person name="de Melo A.L.T.M."/>
            <person name="Pandolfi V."/>
            <person name="Bustamante F.O."/>
            <person name="Brasileiro-Vidal A.C."/>
            <person name="Benko-Iseppon A.M."/>
        </authorList>
    </citation>
    <scope>NUCLEOTIDE SEQUENCE [LARGE SCALE GENOMIC DNA]</scope>
    <source>
        <tissue evidence="2">Leaves</tissue>
    </source>
</reference>
<feature type="compositionally biased region" description="Basic and acidic residues" evidence="1">
    <location>
        <begin position="1"/>
        <end position="13"/>
    </location>
</feature>
<gene>
    <name evidence="2" type="ORF">PIB30_112113</name>
</gene>
<feature type="compositionally biased region" description="Basic residues" evidence="1">
    <location>
        <begin position="38"/>
        <end position="51"/>
    </location>
</feature>
<evidence type="ECO:0000256" key="1">
    <source>
        <dbReference type="SAM" id="MobiDB-lite"/>
    </source>
</evidence>
<feature type="region of interest" description="Disordered" evidence="1">
    <location>
        <begin position="1"/>
        <end position="83"/>
    </location>
</feature>
<sequence>RERETESERDPSHPHGATPPTTPQPHPSPLQPQPPLSTHRKARHSYHRRRTTTAGSRSVLTVTASDPSTSSSPYQRPSRHIRS</sequence>
<dbReference type="EMBL" id="JASCZI010249346">
    <property type="protein sequence ID" value="MED6215293.1"/>
    <property type="molecule type" value="Genomic_DNA"/>
</dbReference>
<organism evidence="2 3">
    <name type="scientific">Stylosanthes scabra</name>
    <dbReference type="NCBI Taxonomy" id="79078"/>
    <lineage>
        <taxon>Eukaryota</taxon>
        <taxon>Viridiplantae</taxon>
        <taxon>Streptophyta</taxon>
        <taxon>Embryophyta</taxon>
        <taxon>Tracheophyta</taxon>
        <taxon>Spermatophyta</taxon>
        <taxon>Magnoliopsida</taxon>
        <taxon>eudicotyledons</taxon>
        <taxon>Gunneridae</taxon>
        <taxon>Pentapetalae</taxon>
        <taxon>rosids</taxon>
        <taxon>fabids</taxon>
        <taxon>Fabales</taxon>
        <taxon>Fabaceae</taxon>
        <taxon>Papilionoideae</taxon>
        <taxon>50 kb inversion clade</taxon>
        <taxon>dalbergioids sensu lato</taxon>
        <taxon>Dalbergieae</taxon>
        <taxon>Pterocarpus clade</taxon>
        <taxon>Stylosanthes</taxon>
    </lineage>
</organism>
<name>A0ABU6Z1S0_9FABA</name>
<protein>
    <submittedName>
        <fullName evidence="2">Uncharacterized protein</fullName>
    </submittedName>
</protein>
<feature type="non-terminal residue" evidence="2">
    <location>
        <position position="1"/>
    </location>
</feature>
<proteinExistence type="predicted"/>
<dbReference type="Proteomes" id="UP001341840">
    <property type="component" value="Unassembled WGS sequence"/>
</dbReference>
<keyword evidence="3" id="KW-1185">Reference proteome</keyword>
<accession>A0ABU6Z1S0</accession>
<evidence type="ECO:0000313" key="2">
    <source>
        <dbReference type="EMBL" id="MED6215293.1"/>
    </source>
</evidence>
<feature type="compositionally biased region" description="Pro residues" evidence="1">
    <location>
        <begin position="20"/>
        <end position="35"/>
    </location>
</feature>